<evidence type="ECO:0000313" key="4">
    <source>
        <dbReference type="EMBL" id="MBC8570311.1"/>
    </source>
</evidence>
<dbReference type="Pfam" id="PF00583">
    <property type="entry name" value="Acetyltransf_1"/>
    <property type="match status" value="1"/>
</dbReference>
<dbReference type="PANTHER" id="PTHR43877:SF1">
    <property type="entry name" value="ACETYLTRANSFERASE"/>
    <property type="match status" value="1"/>
</dbReference>
<keyword evidence="5" id="KW-1185">Reference proteome</keyword>
<gene>
    <name evidence="4" type="ORF">H8709_05655</name>
</gene>
<dbReference type="Proteomes" id="UP000660861">
    <property type="component" value="Unassembled WGS sequence"/>
</dbReference>
<dbReference type="Gene3D" id="3.40.630.30">
    <property type="match status" value="1"/>
</dbReference>
<dbReference type="PROSITE" id="PS51186">
    <property type="entry name" value="GNAT"/>
    <property type="match status" value="1"/>
</dbReference>
<proteinExistence type="predicted"/>
<evidence type="ECO:0000256" key="1">
    <source>
        <dbReference type="ARBA" id="ARBA00022679"/>
    </source>
</evidence>
<reference evidence="4" key="1">
    <citation type="submission" date="2020-08" db="EMBL/GenBank/DDBJ databases">
        <title>Genome public.</title>
        <authorList>
            <person name="Liu C."/>
            <person name="Sun Q."/>
        </authorList>
    </citation>
    <scope>NUCLEOTIDE SEQUENCE</scope>
    <source>
        <strain evidence="4">NSJ-54</strain>
    </source>
</reference>
<dbReference type="InterPro" id="IPR016181">
    <property type="entry name" value="Acyl_CoA_acyltransferase"/>
</dbReference>
<dbReference type="AlphaFoldDB" id="A0A926EEA3"/>
<evidence type="ECO:0000256" key="2">
    <source>
        <dbReference type="ARBA" id="ARBA00023315"/>
    </source>
</evidence>
<dbReference type="InterPro" id="IPR050832">
    <property type="entry name" value="Bact_Acetyltransf"/>
</dbReference>
<accession>A0A926EEA3</accession>
<dbReference type="CDD" id="cd04301">
    <property type="entry name" value="NAT_SF"/>
    <property type="match status" value="1"/>
</dbReference>
<dbReference type="SUPFAM" id="SSF55729">
    <property type="entry name" value="Acyl-CoA N-acyltransferases (Nat)"/>
    <property type="match status" value="1"/>
</dbReference>
<dbReference type="GO" id="GO:0016747">
    <property type="term" value="F:acyltransferase activity, transferring groups other than amino-acyl groups"/>
    <property type="evidence" value="ECO:0007669"/>
    <property type="project" value="InterPro"/>
</dbReference>
<keyword evidence="1" id="KW-0808">Transferase</keyword>
<dbReference type="PANTHER" id="PTHR43877">
    <property type="entry name" value="AMINOALKYLPHOSPHONATE N-ACETYLTRANSFERASE-RELATED-RELATED"/>
    <property type="match status" value="1"/>
</dbReference>
<organism evidence="4 5">
    <name type="scientific">Zongyangia hominis</name>
    <dbReference type="NCBI Taxonomy" id="2763677"/>
    <lineage>
        <taxon>Bacteria</taxon>
        <taxon>Bacillati</taxon>
        <taxon>Bacillota</taxon>
        <taxon>Clostridia</taxon>
        <taxon>Eubacteriales</taxon>
        <taxon>Oscillospiraceae</taxon>
        <taxon>Zongyangia</taxon>
    </lineage>
</organism>
<protein>
    <submittedName>
        <fullName evidence="4">GNAT family N-acetyltransferase</fullName>
    </submittedName>
</protein>
<sequence>MPCPSQKLHEESPLSIVPYEDRYADALSSLIRRNFRQVNSRDYPCEEIERLCARHTPEDVRILMGEGSSLVALRDTVPVGCARLLPDREDAGTYGLYTVFVDPDFHGKGVGRLLLQRLEEKARALGGKKVVLASSLTARGFYERLGYRAVHPGEGPDSSGLIPMEKVL</sequence>
<comment type="caution">
    <text evidence="4">The sequence shown here is derived from an EMBL/GenBank/DDBJ whole genome shotgun (WGS) entry which is preliminary data.</text>
</comment>
<name>A0A926EEA3_9FIRM</name>
<evidence type="ECO:0000313" key="5">
    <source>
        <dbReference type="Proteomes" id="UP000660861"/>
    </source>
</evidence>
<dbReference type="EMBL" id="JACRTC010000003">
    <property type="protein sequence ID" value="MBC8570311.1"/>
    <property type="molecule type" value="Genomic_DNA"/>
</dbReference>
<keyword evidence="2" id="KW-0012">Acyltransferase</keyword>
<dbReference type="RefSeq" id="WP_262397407.1">
    <property type="nucleotide sequence ID" value="NZ_JACRTC010000003.1"/>
</dbReference>
<feature type="domain" description="N-acetyltransferase" evidence="3">
    <location>
        <begin position="14"/>
        <end position="168"/>
    </location>
</feature>
<evidence type="ECO:0000259" key="3">
    <source>
        <dbReference type="PROSITE" id="PS51186"/>
    </source>
</evidence>
<dbReference type="InterPro" id="IPR000182">
    <property type="entry name" value="GNAT_dom"/>
</dbReference>